<gene>
    <name evidence="1" type="ordered locus">Sta7437_4831</name>
</gene>
<evidence type="ECO:0008006" key="3">
    <source>
        <dbReference type="Google" id="ProtNLM"/>
    </source>
</evidence>
<evidence type="ECO:0000313" key="1">
    <source>
        <dbReference type="EMBL" id="AFZ38264.1"/>
    </source>
</evidence>
<keyword evidence="2" id="KW-1185">Reference proteome</keyword>
<dbReference type="KEGG" id="scs:Sta7437_4831"/>
<dbReference type="InterPro" id="IPR038573">
    <property type="entry name" value="BrnT_sf"/>
</dbReference>
<dbReference type="InterPro" id="IPR007460">
    <property type="entry name" value="BrnT_toxin"/>
</dbReference>
<name>K9Y1Q7_STAC7</name>
<dbReference type="Pfam" id="PF04365">
    <property type="entry name" value="BrnT_toxin"/>
    <property type="match status" value="1"/>
</dbReference>
<accession>K9Y1Q7</accession>
<geneLocation type="plasmid" evidence="1 2">
    <name>pSTA7437.02</name>
</geneLocation>
<protein>
    <recommendedName>
        <fullName evidence="3">BrnT family toxin</fullName>
    </recommendedName>
</protein>
<proteinExistence type="predicted"/>
<dbReference type="HOGENOM" id="CLU_2720384_0_0_3"/>
<dbReference type="AlphaFoldDB" id="K9Y1Q7"/>
<organism evidence="1 2">
    <name type="scientific">Stanieria cyanosphaera (strain ATCC 29371 / PCC 7437)</name>
    <dbReference type="NCBI Taxonomy" id="111780"/>
    <lineage>
        <taxon>Bacteria</taxon>
        <taxon>Bacillati</taxon>
        <taxon>Cyanobacteriota</taxon>
        <taxon>Cyanophyceae</taxon>
        <taxon>Pleurocapsales</taxon>
        <taxon>Dermocarpellaceae</taxon>
        <taxon>Stanieria</taxon>
    </lineage>
</organism>
<dbReference type="Gene3D" id="3.10.450.530">
    <property type="entry name" value="Ribonuclease toxin, BrnT, of type II toxin-antitoxin system"/>
    <property type="match status" value="1"/>
</dbReference>
<keyword evidence="1" id="KW-0614">Plasmid</keyword>
<reference evidence="2" key="1">
    <citation type="journal article" date="2013" name="Proc. Natl. Acad. Sci. U.S.A.">
        <title>Improving the coverage of the cyanobacterial phylum using diversity-driven genome sequencing.</title>
        <authorList>
            <person name="Shih P.M."/>
            <person name="Wu D."/>
            <person name="Latifi A."/>
            <person name="Axen S.D."/>
            <person name="Fewer D.P."/>
            <person name="Talla E."/>
            <person name="Calteau A."/>
            <person name="Cai F."/>
            <person name="Tandeau de Marsac N."/>
            <person name="Rippka R."/>
            <person name="Herdman M."/>
            <person name="Sivonen K."/>
            <person name="Coursin T."/>
            <person name="Laurent T."/>
            <person name="Goodwin L."/>
            <person name="Nolan M."/>
            <person name="Davenport K.W."/>
            <person name="Han C.S."/>
            <person name="Rubin E.M."/>
            <person name="Eisen J.A."/>
            <person name="Woyke T."/>
            <person name="Gugger M."/>
            <person name="Kerfeld C.A."/>
        </authorList>
    </citation>
    <scope>NUCLEOTIDE SEQUENCE [LARGE SCALE GENOMIC DNA]</scope>
    <source>
        <strain evidence="2">ATCC 29371 / PCC 7437</strain>
        <plasmid evidence="2">Plasmid pSTA7437.02</plasmid>
    </source>
</reference>
<dbReference type="EMBL" id="CP003655">
    <property type="protein sequence ID" value="AFZ38264.1"/>
    <property type="molecule type" value="Genomic_DNA"/>
</dbReference>
<sequence length="72" mass="8703">MFEWDDSKAKKNEAKHSISFVFATRAFDDENRITVVDDREARRWRDRFDYGEVRASYLSSYRPARLRPGLYH</sequence>
<evidence type="ECO:0000313" key="2">
    <source>
        <dbReference type="Proteomes" id="UP000010473"/>
    </source>
</evidence>
<dbReference type="Proteomes" id="UP000010473">
    <property type="component" value="Plasmid pSTA7437.02"/>
</dbReference>